<dbReference type="PANTHER" id="PTHR28348:SF1">
    <property type="entry name" value="UPF0193 PROTEIN EVG1"/>
    <property type="match status" value="1"/>
</dbReference>
<dbReference type="AlphaFoldDB" id="A0A1Y2HM43"/>
<dbReference type="InterPro" id="IPR007914">
    <property type="entry name" value="UPF0193"/>
</dbReference>
<dbReference type="Proteomes" id="UP000193411">
    <property type="component" value="Unassembled WGS sequence"/>
</dbReference>
<reference evidence="2 3" key="1">
    <citation type="submission" date="2016-07" db="EMBL/GenBank/DDBJ databases">
        <title>Pervasive Adenine N6-methylation of Active Genes in Fungi.</title>
        <authorList>
            <consortium name="DOE Joint Genome Institute"/>
            <person name="Mondo S.J."/>
            <person name="Dannebaum R.O."/>
            <person name="Kuo R.C."/>
            <person name="Labutti K."/>
            <person name="Haridas S."/>
            <person name="Kuo A."/>
            <person name="Salamov A."/>
            <person name="Ahrendt S.R."/>
            <person name="Lipzen A."/>
            <person name="Sullivan W."/>
            <person name="Andreopoulos W.B."/>
            <person name="Clum A."/>
            <person name="Lindquist E."/>
            <person name="Daum C."/>
            <person name="Ramamoorthy G.K."/>
            <person name="Gryganskyi A."/>
            <person name="Culley D."/>
            <person name="Magnuson J.K."/>
            <person name="James T.Y."/>
            <person name="O'Malley M.A."/>
            <person name="Stajich J.E."/>
            <person name="Spatafora J.W."/>
            <person name="Visel A."/>
            <person name="Grigoriev I.V."/>
        </authorList>
    </citation>
    <scope>NUCLEOTIDE SEQUENCE [LARGE SCALE GENOMIC DNA]</scope>
    <source>
        <strain evidence="2 3">PL171</strain>
    </source>
</reference>
<protein>
    <submittedName>
        <fullName evidence="2">Uncharacterized protein</fullName>
    </submittedName>
</protein>
<proteinExistence type="predicted"/>
<dbReference type="Pfam" id="PF05250">
    <property type="entry name" value="UPF0193"/>
    <property type="match status" value="1"/>
</dbReference>
<evidence type="ECO:0000256" key="1">
    <source>
        <dbReference type="SAM" id="MobiDB-lite"/>
    </source>
</evidence>
<evidence type="ECO:0000313" key="2">
    <source>
        <dbReference type="EMBL" id="ORZ35687.1"/>
    </source>
</evidence>
<feature type="compositionally biased region" description="Polar residues" evidence="1">
    <location>
        <begin position="1"/>
        <end position="17"/>
    </location>
</feature>
<gene>
    <name evidence="2" type="ORF">BCR44DRAFT_92183</name>
</gene>
<keyword evidence="3" id="KW-1185">Reference proteome</keyword>
<sequence length="220" mass="25275">MRNFQHNVDQRHPNPQLNPLLGAAESTKRRWVGRAHEQHLRPFNHFFPHERNNTKLAQGYALSIRTQQTETKPSAASCSVIGAVPTIGNEYNHMTFLACKTFALKSRGGLLVIGNRSKEIERLQRVFSQDDAPSSPDDIKVKKLKPRATTDDEPLDPMKELLQEIEERHEFLKAMERLGKADEYRLQVQTEINLRVRQMEVMAKKLDEQDKSAVKLPKLS</sequence>
<name>A0A1Y2HM43_9FUNG</name>
<dbReference type="OrthoDB" id="5589506at2759"/>
<dbReference type="PANTHER" id="PTHR28348">
    <property type="entry name" value="UPF0193 PROTEIN EVG1"/>
    <property type="match status" value="1"/>
</dbReference>
<comment type="caution">
    <text evidence="2">The sequence shown here is derived from an EMBL/GenBank/DDBJ whole genome shotgun (WGS) entry which is preliminary data.</text>
</comment>
<organism evidence="2 3">
    <name type="scientific">Catenaria anguillulae PL171</name>
    <dbReference type="NCBI Taxonomy" id="765915"/>
    <lineage>
        <taxon>Eukaryota</taxon>
        <taxon>Fungi</taxon>
        <taxon>Fungi incertae sedis</taxon>
        <taxon>Blastocladiomycota</taxon>
        <taxon>Blastocladiomycetes</taxon>
        <taxon>Blastocladiales</taxon>
        <taxon>Catenariaceae</taxon>
        <taxon>Catenaria</taxon>
    </lineage>
</organism>
<feature type="region of interest" description="Disordered" evidence="1">
    <location>
        <begin position="1"/>
        <end position="20"/>
    </location>
</feature>
<accession>A0A1Y2HM43</accession>
<evidence type="ECO:0000313" key="3">
    <source>
        <dbReference type="Proteomes" id="UP000193411"/>
    </source>
</evidence>
<dbReference type="EMBL" id="MCFL01000021">
    <property type="protein sequence ID" value="ORZ35687.1"/>
    <property type="molecule type" value="Genomic_DNA"/>
</dbReference>